<evidence type="ECO:0000256" key="1">
    <source>
        <dbReference type="SAM" id="SignalP"/>
    </source>
</evidence>
<dbReference type="AlphaFoldDB" id="A0A7J5AQM1"/>
<gene>
    <name evidence="2" type="ORF">F7018_05240</name>
</gene>
<accession>A0A7J5AQM1</accession>
<keyword evidence="3" id="KW-1185">Reference proteome</keyword>
<dbReference type="RefSeq" id="WP_150898960.1">
    <property type="nucleotide sequence ID" value="NZ_WAAU01000008.1"/>
</dbReference>
<proteinExistence type="predicted"/>
<dbReference type="InterPro" id="IPR029045">
    <property type="entry name" value="ClpP/crotonase-like_dom_sf"/>
</dbReference>
<sequence>MKKILFSFLVIICSYSYAQQISNEDWTTDLNFLKTELAKKHKNLFFKISKQDFEKEIESIVNSLEKDSNIETSIKLTQLIAKVGDTHTNLSISHLLRKRKTLPLGLIWFGDGLYINATSKDNYEILDKKLIAINNYKIETIIDSLKTLFVPENRAVINQNSKRLLPKHVLLKHFGFAKPNDSIYNLKLTDQSGKITNYKLKEVDIPTKRYRNKIYMRVNAQKPFYMNGSRKIFKEKYFPEEKIYFVQYNKCVSRETVEKYGKKEFAYRFPSFKKFEAKVLKELNENKNIDKLIFDMRFNKGGSSYLAENLIKEIANNKKINQKGKLFVVVGNDTFSSAIFNTVDFKNNTNAIIIGEETGGKPNHYGNIKSFALPYSRIKVTFSSDFYKLSDKNENTITPDVLIETKYNDFKKGIDPIFEYVKKQ</sequence>
<dbReference type="SUPFAM" id="SSF52096">
    <property type="entry name" value="ClpP/crotonase"/>
    <property type="match status" value="1"/>
</dbReference>
<evidence type="ECO:0000313" key="2">
    <source>
        <dbReference type="EMBL" id="KAB1159714.1"/>
    </source>
</evidence>
<evidence type="ECO:0000313" key="3">
    <source>
        <dbReference type="Proteomes" id="UP000467305"/>
    </source>
</evidence>
<organism evidence="2 3">
    <name type="scientific">Tenacibaculum aiptasiae</name>
    <dbReference type="NCBI Taxonomy" id="426481"/>
    <lineage>
        <taxon>Bacteria</taxon>
        <taxon>Pseudomonadati</taxon>
        <taxon>Bacteroidota</taxon>
        <taxon>Flavobacteriia</taxon>
        <taxon>Flavobacteriales</taxon>
        <taxon>Flavobacteriaceae</taxon>
        <taxon>Tenacibaculum</taxon>
    </lineage>
</organism>
<dbReference type="EMBL" id="WAAU01000008">
    <property type="protein sequence ID" value="KAB1159714.1"/>
    <property type="molecule type" value="Genomic_DNA"/>
</dbReference>
<reference evidence="2 3" key="1">
    <citation type="submission" date="2019-09" db="EMBL/GenBank/DDBJ databases">
        <authorList>
            <person name="Cao W.R."/>
        </authorList>
    </citation>
    <scope>NUCLEOTIDE SEQUENCE [LARGE SCALE GENOMIC DNA]</scope>
    <source>
        <strain evidence="3">a4</strain>
    </source>
</reference>
<dbReference type="Gene3D" id="3.90.226.10">
    <property type="entry name" value="2-enoyl-CoA Hydratase, Chain A, domain 1"/>
    <property type="match status" value="1"/>
</dbReference>
<protein>
    <recommendedName>
        <fullName evidence="4">Peptidase S41</fullName>
    </recommendedName>
</protein>
<feature type="chain" id="PRO_5029491780" description="Peptidase S41" evidence="1">
    <location>
        <begin position="19"/>
        <end position="424"/>
    </location>
</feature>
<name>A0A7J5AQM1_9FLAO</name>
<dbReference type="OrthoDB" id="5480566at2"/>
<feature type="signal peptide" evidence="1">
    <location>
        <begin position="1"/>
        <end position="18"/>
    </location>
</feature>
<evidence type="ECO:0008006" key="4">
    <source>
        <dbReference type="Google" id="ProtNLM"/>
    </source>
</evidence>
<dbReference type="Proteomes" id="UP000467305">
    <property type="component" value="Unassembled WGS sequence"/>
</dbReference>
<comment type="caution">
    <text evidence="2">The sequence shown here is derived from an EMBL/GenBank/DDBJ whole genome shotgun (WGS) entry which is preliminary data.</text>
</comment>
<keyword evidence="1" id="KW-0732">Signal</keyword>